<comment type="function">
    <text evidence="6">Catalyzes the transfer of a lysyl group from L-lysyl-tRNA(Lys) to membrane-bound phosphatidylglycerol (PG), which produces lysylphosphatidylglycerol (LPG), a major component of the bacterial membrane with a positive net charge. LPG synthesis contributes to bacterial virulence as it is involved in the resistance mechanism against cationic antimicrobial peptides (CAMP) produces by the host's immune system (defensins, cathelicidins) and by the competing microorganisms.</text>
</comment>
<keyword evidence="6" id="KW-0443">Lipid metabolism</keyword>
<feature type="transmembrane region" description="Helical" evidence="6">
    <location>
        <begin position="288"/>
        <end position="312"/>
    </location>
</feature>
<evidence type="ECO:0000313" key="7">
    <source>
        <dbReference type="EMBL" id="QNO15163.1"/>
    </source>
</evidence>
<name>A0A7G9W901_ALKCA</name>
<dbReference type="KEGG" id="acae:HYG86_10515"/>
<protein>
    <recommendedName>
        <fullName evidence="6">Phosphatidylglycerol lysyltransferase</fullName>
        <ecNumber evidence="6">2.3.2.3</ecNumber>
    </recommendedName>
    <alternativeName>
        <fullName evidence="6">Lysylphosphatidylglycerol synthase</fullName>
    </alternativeName>
</protein>
<dbReference type="PANTHER" id="PTHR37693">
    <property type="entry name" value="PHOSPHATIDYLGLYCEROL LYSYLTRANSFERASE"/>
    <property type="match status" value="1"/>
</dbReference>
<gene>
    <name evidence="6" type="primary">mprF</name>
    <name evidence="7" type="ORF">HYG86_10515</name>
</gene>
<evidence type="ECO:0000313" key="8">
    <source>
        <dbReference type="Proteomes" id="UP000516160"/>
    </source>
</evidence>
<dbReference type="GO" id="GO:0005886">
    <property type="term" value="C:plasma membrane"/>
    <property type="evidence" value="ECO:0007669"/>
    <property type="project" value="UniProtKB-SubCell"/>
</dbReference>
<evidence type="ECO:0000256" key="6">
    <source>
        <dbReference type="RuleBase" id="RU363042"/>
    </source>
</evidence>
<dbReference type="EC" id="2.3.2.3" evidence="6"/>
<evidence type="ECO:0000256" key="1">
    <source>
        <dbReference type="ARBA" id="ARBA00004651"/>
    </source>
</evidence>
<evidence type="ECO:0000256" key="5">
    <source>
        <dbReference type="ARBA" id="ARBA00023136"/>
    </source>
</evidence>
<evidence type="ECO:0000256" key="4">
    <source>
        <dbReference type="ARBA" id="ARBA00022989"/>
    </source>
</evidence>
<proteinExistence type="inferred from homology"/>
<keyword evidence="8" id="KW-1185">Reference proteome</keyword>
<feature type="transmembrane region" description="Helical" evidence="6">
    <location>
        <begin position="44"/>
        <end position="63"/>
    </location>
</feature>
<keyword evidence="4 6" id="KW-1133">Transmembrane helix</keyword>
<keyword evidence="6" id="KW-0808">Transferase</keyword>
<keyword evidence="2" id="KW-1003">Cell membrane</keyword>
<feature type="transmembrane region" description="Helical" evidence="6">
    <location>
        <begin position="84"/>
        <end position="108"/>
    </location>
</feature>
<comment type="similarity">
    <text evidence="6">Belongs to the LPG synthase family.</text>
</comment>
<dbReference type="Pfam" id="PF03706">
    <property type="entry name" value="LPG_synthase_TM"/>
    <property type="match status" value="1"/>
</dbReference>
<dbReference type="AlphaFoldDB" id="A0A7G9W901"/>
<comment type="subcellular location">
    <subcellularLocation>
        <location evidence="1 6">Cell membrane</location>
        <topology evidence="1 6">Multi-pass membrane protein</topology>
    </subcellularLocation>
</comment>
<evidence type="ECO:0000256" key="2">
    <source>
        <dbReference type="ARBA" id="ARBA00022475"/>
    </source>
</evidence>
<dbReference type="PANTHER" id="PTHR37693:SF1">
    <property type="entry name" value="INTEGRAL MEMBRANE PROTEIN"/>
    <property type="match status" value="1"/>
</dbReference>
<keyword evidence="5 6" id="KW-0472">Membrane</keyword>
<reference evidence="7 8" key="1">
    <citation type="submission" date="2020-07" db="EMBL/GenBank/DDBJ databases">
        <title>Alkalicella. sp. LB2 genome.</title>
        <authorList>
            <person name="Postec A."/>
            <person name="Quemeneur M."/>
        </authorList>
    </citation>
    <scope>NUCLEOTIDE SEQUENCE [LARGE SCALE GENOMIC DNA]</scope>
    <source>
        <strain evidence="7 8">LB2</strain>
    </source>
</reference>
<feature type="transmembrane region" description="Helical" evidence="6">
    <location>
        <begin position="120"/>
        <end position="143"/>
    </location>
</feature>
<dbReference type="Proteomes" id="UP000516160">
    <property type="component" value="Chromosome"/>
</dbReference>
<dbReference type="InterPro" id="IPR022791">
    <property type="entry name" value="L-PG_synthase/AglD"/>
</dbReference>
<organism evidence="7 8">
    <name type="scientific">Alkalicella caledoniensis</name>
    <dbReference type="NCBI Taxonomy" id="2731377"/>
    <lineage>
        <taxon>Bacteria</taxon>
        <taxon>Bacillati</taxon>
        <taxon>Bacillota</taxon>
        <taxon>Clostridia</taxon>
        <taxon>Eubacteriales</taxon>
        <taxon>Proteinivoracaceae</taxon>
        <taxon>Alkalicella</taxon>
    </lineage>
</organism>
<dbReference type="NCBIfam" id="TIGR00374">
    <property type="entry name" value="flippase-like domain"/>
    <property type="match status" value="1"/>
</dbReference>
<feature type="transmembrane region" description="Helical" evidence="6">
    <location>
        <begin position="255"/>
        <end position="276"/>
    </location>
</feature>
<dbReference type="GO" id="GO:0046677">
    <property type="term" value="P:response to antibiotic"/>
    <property type="evidence" value="ECO:0007669"/>
    <property type="project" value="UniProtKB-KW"/>
</dbReference>
<sequence>MKKRFAKGLLVLAIAIGVLINIALLIRDFHPTTVESLKAIDKNLIITLLFLLILSWLIEGLRLKWLSNKLKINLNLKDAIKLHLVTMFGAFSTPLGSGEIPMFMYWGLKKGEDLESFSALAILRLLFTKMIFLSFIVANYIIYRGNRGWGAVGEGAFYAVTVMVLGTFLFYTALVFKLNSLKKLTKFIKFLPNKFKDKEVVVTPQVKEILLHKPFIPFLLTLCYWIVFFSPAIILAQRLNLPLNPIGLLFQQATVYMTIPLSPVPGGAGVVELLYYGIFSNLLSGGQLAVFILIIRFINFYIPLMVGAFIAIRETKLF</sequence>
<accession>A0A7G9W901</accession>
<keyword evidence="6" id="KW-0046">Antibiotic resistance</keyword>
<feature type="transmembrane region" description="Helical" evidence="6">
    <location>
        <begin position="155"/>
        <end position="176"/>
    </location>
</feature>
<dbReference type="RefSeq" id="WP_213165528.1">
    <property type="nucleotide sequence ID" value="NZ_CP058559.1"/>
</dbReference>
<dbReference type="EMBL" id="CP058559">
    <property type="protein sequence ID" value="QNO15163.1"/>
    <property type="molecule type" value="Genomic_DNA"/>
</dbReference>
<dbReference type="GO" id="GO:0006629">
    <property type="term" value="P:lipid metabolic process"/>
    <property type="evidence" value="ECO:0007669"/>
    <property type="project" value="UniProtKB-KW"/>
</dbReference>
<feature type="transmembrane region" description="Helical" evidence="6">
    <location>
        <begin position="215"/>
        <end position="235"/>
    </location>
</feature>
<evidence type="ECO:0000256" key="3">
    <source>
        <dbReference type="ARBA" id="ARBA00022692"/>
    </source>
</evidence>
<comment type="catalytic activity">
    <reaction evidence="6">
        <text>L-lysyl-tRNA(Lys) + a 1,2-diacyl-sn-glycero-3-phospho-(1'-sn-glycerol) = a 1,2-diacyl-sn-glycero-3-phospho-1'-(3'-O-L-lysyl)-sn-glycerol + tRNA(Lys)</text>
        <dbReference type="Rhea" id="RHEA:10668"/>
        <dbReference type="Rhea" id="RHEA-COMP:9696"/>
        <dbReference type="Rhea" id="RHEA-COMP:9697"/>
        <dbReference type="ChEBI" id="CHEBI:64716"/>
        <dbReference type="ChEBI" id="CHEBI:75792"/>
        <dbReference type="ChEBI" id="CHEBI:78442"/>
        <dbReference type="ChEBI" id="CHEBI:78529"/>
        <dbReference type="EC" id="2.3.2.3"/>
    </reaction>
</comment>
<keyword evidence="3 6" id="KW-0812">Transmembrane</keyword>
<dbReference type="GO" id="GO:0050071">
    <property type="term" value="F:phosphatidylglycerol lysyltransferase activity"/>
    <property type="evidence" value="ECO:0007669"/>
    <property type="project" value="UniProtKB-EC"/>
</dbReference>